<evidence type="ECO:0008006" key="3">
    <source>
        <dbReference type="Google" id="ProtNLM"/>
    </source>
</evidence>
<reference evidence="1 2" key="1">
    <citation type="submission" date="2016-10" db="EMBL/GenBank/DDBJ databases">
        <authorList>
            <person name="de Groot N.N."/>
        </authorList>
    </citation>
    <scope>NUCLEOTIDE SEQUENCE [LARGE SCALE GENOMIC DNA]</scope>
    <source>
        <strain evidence="1 2">DSM 23042</strain>
    </source>
</reference>
<organism evidence="1 2">
    <name type="scientific">Tranquillimonas rosea</name>
    <dbReference type="NCBI Taxonomy" id="641238"/>
    <lineage>
        <taxon>Bacteria</taxon>
        <taxon>Pseudomonadati</taxon>
        <taxon>Pseudomonadota</taxon>
        <taxon>Alphaproteobacteria</taxon>
        <taxon>Rhodobacterales</taxon>
        <taxon>Roseobacteraceae</taxon>
        <taxon>Tranquillimonas</taxon>
    </lineage>
</organism>
<gene>
    <name evidence="1" type="ORF">SAMN04490244_106222</name>
</gene>
<dbReference type="RefSeq" id="WP_235859856.1">
    <property type="nucleotide sequence ID" value="NZ_FOGU01000006.1"/>
</dbReference>
<evidence type="ECO:0000313" key="2">
    <source>
        <dbReference type="Proteomes" id="UP000198885"/>
    </source>
</evidence>
<dbReference type="Pfam" id="PF06935">
    <property type="entry name" value="DUF1284"/>
    <property type="match status" value="1"/>
</dbReference>
<protein>
    <recommendedName>
        <fullName evidence="3">DUF1284 domain-containing protein</fullName>
    </recommendedName>
</protein>
<dbReference type="EMBL" id="FOGU01000006">
    <property type="protein sequence ID" value="SES16241.1"/>
    <property type="molecule type" value="Genomic_DNA"/>
</dbReference>
<keyword evidence="2" id="KW-1185">Reference proteome</keyword>
<proteinExistence type="predicted"/>
<accession>A0A1H9V3W4</accession>
<dbReference type="STRING" id="641238.SAMN04490244_106222"/>
<dbReference type="AlphaFoldDB" id="A0A1H9V3W4"/>
<name>A0A1H9V3W4_9RHOB</name>
<dbReference type="InterPro" id="IPR009702">
    <property type="entry name" value="DUF1284"/>
</dbReference>
<dbReference type="Proteomes" id="UP000198885">
    <property type="component" value="Unassembled WGS sequence"/>
</dbReference>
<evidence type="ECO:0000313" key="1">
    <source>
        <dbReference type="EMBL" id="SES16241.1"/>
    </source>
</evidence>
<sequence>MTLRYRPHHFLCSLGFRGAGYSDGFTANMARIVGGLRAPGGEGTVIEVTGSADGICGPCPKRRGAGCVSQDKIDRLDAAHGKALGVAPGDRLSWGEARRRIRDNVRPGDLATLCAGCQWLSLGYCEDALAELHAG</sequence>